<keyword evidence="2" id="KW-0698">rRNA processing</keyword>
<feature type="region of interest" description="Disordered" evidence="7">
    <location>
        <begin position="576"/>
        <end position="598"/>
    </location>
</feature>
<dbReference type="InterPro" id="IPR050082">
    <property type="entry name" value="RNA_methyltr_RlmE"/>
</dbReference>
<dbReference type="PANTHER" id="PTHR10920:SF18">
    <property type="entry name" value="RRNA METHYLTRANSFERASE 2, MITOCHONDRIAL"/>
    <property type="match status" value="1"/>
</dbReference>
<accession>A0A0P1BEM4</accession>
<feature type="domain" description="Ribosomal RNA methyltransferase FtsJ" evidence="8">
    <location>
        <begin position="211"/>
        <end position="557"/>
    </location>
</feature>
<dbReference type="Gene3D" id="3.40.50.150">
    <property type="entry name" value="Vaccinia Virus protein VP39"/>
    <property type="match status" value="1"/>
</dbReference>
<dbReference type="GO" id="GO:0008650">
    <property type="term" value="F:rRNA (uridine-2'-O-)-methyltransferase activity"/>
    <property type="evidence" value="ECO:0007669"/>
    <property type="project" value="TreeGrafter"/>
</dbReference>
<evidence type="ECO:0000256" key="6">
    <source>
        <dbReference type="ARBA" id="ARBA00041184"/>
    </source>
</evidence>
<dbReference type="OrthoDB" id="20105at2759"/>
<evidence type="ECO:0000256" key="5">
    <source>
        <dbReference type="ARBA" id="ARBA00022691"/>
    </source>
</evidence>
<name>A0A0P1BEM4_9BASI</name>
<dbReference type="GO" id="GO:0005739">
    <property type="term" value="C:mitochondrion"/>
    <property type="evidence" value="ECO:0007669"/>
    <property type="project" value="TreeGrafter"/>
</dbReference>
<dbReference type="SUPFAM" id="SSF53335">
    <property type="entry name" value="S-adenosyl-L-methionine-dependent methyltransferases"/>
    <property type="match status" value="1"/>
</dbReference>
<feature type="region of interest" description="Disordered" evidence="7">
    <location>
        <begin position="341"/>
        <end position="419"/>
    </location>
</feature>
<feature type="compositionally biased region" description="Gly residues" evidence="7">
    <location>
        <begin position="113"/>
        <end position="124"/>
    </location>
</feature>
<evidence type="ECO:0000313" key="10">
    <source>
        <dbReference type="Proteomes" id="UP000054845"/>
    </source>
</evidence>
<dbReference type="Pfam" id="PF01728">
    <property type="entry name" value="FtsJ"/>
    <property type="match status" value="1"/>
</dbReference>
<sequence>MKNPPQLHFVRQLRGSQQQWLFPARQLRVNGACHAHRSSNRLASSSSNDKFSAYRDMDHDFKQDLPRWSSSSGGNRGGRGEEGRRHGREGRQSPAGYDKGIASSARRVPPGDRGQGGGRDGGPGLDRRRYQASNAHSTEPDEGYATFPKFQNPHSSSSEQRGTPSGRTYQMVSTVEMMLSRRDRNQPDHLKPIHYRGKLASTGLNLRQINFKNKSAYKLFELDSKLNILRGPSEEHPERQVVIDLGAYPGGWTEVAIDTLRQREDRARQHGLLLKAGGDASTATKEEDEPLVWSIDIKSDILEALKNSSTTIVHGDFLRHDVQLLLQDSIRSKVGREESLLVDNQNSNAPHASPVASENTEQSQRLEHPGEKVDGGDDAGTRPSEEQINSEAMSQAPLPKLYPLPKAPGKSEPPSEAEIRRLQESTDKYLDPSGKSQRLANVVMSDMCPSLSGNKARDEEAMLRLLTASFSFAYRNLKWSATVAPNKISPTGDKSLKSSLKERQRLAGSVYVAKYFPGKTANAFHKSTLLHAFEHIRLVKCKASKDTSIEMFFVCFGLKPGFERYLQQMEQENLDFSNDQPNHVAPTISTARERRGEC</sequence>
<dbReference type="AlphaFoldDB" id="A0A0P1BEM4"/>
<dbReference type="InterPro" id="IPR002877">
    <property type="entry name" value="RNA_MeTrfase_FtsJ_dom"/>
</dbReference>
<feature type="compositionally biased region" description="Polar residues" evidence="7">
    <location>
        <begin position="152"/>
        <end position="167"/>
    </location>
</feature>
<dbReference type="Proteomes" id="UP000054845">
    <property type="component" value="Unassembled WGS sequence"/>
</dbReference>
<evidence type="ECO:0000256" key="1">
    <source>
        <dbReference type="ARBA" id="ARBA00009258"/>
    </source>
</evidence>
<evidence type="ECO:0000256" key="3">
    <source>
        <dbReference type="ARBA" id="ARBA00022603"/>
    </source>
</evidence>
<dbReference type="STRING" id="401625.A0A0P1BEM4"/>
<feature type="compositionally biased region" description="Polar residues" evidence="7">
    <location>
        <begin position="342"/>
        <end position="363"/>
    </location>
</feature>
<feature type="region of interest" description="Disordered" evidence="7">
    <location>
        <begin position="62"/>
        <end position="167"/>
    </location>
</feature>
<keyword evidence="3 9" id="KW-0489">Methyltransferase</keyword>
<dbReference type="PANTHER" id="PTHR10920">
    <property type="entry name" value="RIBOSOMAL RNA METHYLTRANSFERASE"/>
    <property type="match status" value="1"/>
</dbReference>
<evidence type="ECO:0000256" key="4">
    <source>
        <dbReference type="ARBA" id="ARBA00022679"/>
    </source>
</evidence>
<proteinExistence type="inferred from homology"/>
<evidence type="ECO:0000313" key="9">
    <source>
        <dbReference type="EMBL" id="CEH14316.1"/>
    </source>
</evidence>
<protein>
    <recommendedName>
        <fullName evidence="6">rRNA methyltransferase 2, mitochondrial</fullName>
    </recommendedName>
</protein>
<feature type="compositionally biased region" description="Basic and acidic residues" evidence="7">
    <location>
        <begin position="364"/>
        <end position="385"/>
    </location>
</feature>
<evidence type="ECO:0000256" key="2">
    <source>
        <dbReference type="ARBA" id="ARBA00022552"/>
    </source>
</evidence>
<evidence type="ECO:0000259" key="8">
    <source>
        <dbReference type="Pfam" id="PF01728"/>
    </source>
</evidence>
<reference evidence="9 10" key="1">
    <citation type="submission" date="2014-09" db="EMBL/GenBank/DDBJ databases">
        <authorList>
            <person name="Magalhaes I.L.F."/>
            <person name="Oliveira U."/>
            <person name="Santos F.R."/>
            <person name="Vidigal T.H.D.A."/>
            <person name="Brescovit A.D."/>
            <person name="Santos A.J."/>
        </authorList>
    </citation>
    <scope>NUCLEOTIDE SEQUENCE [LARGE SCALE GENOMIC DNA]</scope>
</reference>
<evidence type="ECO:0000256" key="7">
    <source>
        <dbReference type="SAM" id="MobiDB-lite"/>
    </source>
</evidence>
<dbReference type="InterPro" id="IPR029063">
    <property type="entry name" value="SAM-dependent_MTases_sf"/>
</dbReference>
<comment type="similarity">
    <text evidence="1">Belongs to the class I-like SAM-binding methyltransferase superfamily. RNA methyltransferase RlmE family.</text>
</comment>
<organism evidence="9 10">
    <name type="scientific">Ceraceosorus bombacis</name>
    <dbReference type="NCBI Taxonomy" id="401625"/>
    <lineage>
        <taxon>Eukaryota</taxon>
        <taxon>Fungi</taxon>
        <taxon>Dikarya</taxon>
        <taxon>Basidiomycota</taxon>
        <taxon>Ustilaginomycotina</taxon>
        <taxon>Exobasidiomycetes</taxon>
        <taxon>Ceraceosorales</taxon>
        <taxon>Ceraceosoraceae</taxon>
        <taxon>Ceraceosorus</taxon>
    </lineage>
</organism>
<keyword evidence="5" id="KW-0949">S-adenosyl-L-methionine</keyword>
<keyword evidence="4 9" id="KW-0808">Transferase</keyword>
<keyword evidence="10" id="KW-1185">Reference proteome</keyword>
<dbReference type="EMBL" id="CCYA01000240">
    <property type="protein sequence ID" value="CEH14316.1"/>
    <property type="molecule type" value="Genomic_DNA"/>
</dbReference>